<evidence type="ECO:0000313" key="2">
    <source>
        <dbReference type="Proteomes" id="UP000594638"/>
    </source>
</evidence>
<gene>
    <name evidence="1" type="ORF">OLEA9_A118661</name>
</gene>
<keyword evidence="2" id="KW-1185">Reference proteome</keyword>
<name>A0A8S0PTQ3_OLEEU</name>
<protein>
    <submittedName>
        <fullName evidence="1">Uncharacterized protein</fullName>
    </submittedName>
</protein>
<dbReference type="OrthoDB" id="644067at2759"/>
<organism evidence="1 2">
    <name type="scientific">Olea europaea subsp. europaea</name>
    <dbReference type="NCBI Taxonomy" id="158383"/>
    <lineage>
        <taxon>Eukaryota</taxon>
        <taxon>Viridiplantae</taxon>
        <taxon>Streptophyta</taxon>
        <taxon>Embryophyta</taxon>
        <taxon>Tracheophyta</taxon>
        <taxon>Spermatophyta</taxon>
        <taxon>Magnoliopsida</taxon>
        <taxon>eudicotyledons</taxon>
        <taxon>Gunneridae</taxon>
        <taxon>Pentapetalae</taxon>
        <taxon>asterids</taxon>
        <taxon>lamiids</taxon>
        <taxon>Lamiales</taxon>
        <taxon>Oleaceae</taxon>
        <taxon>Oleeae</taxon>
        <taxon>Olea</taxon>
    </lineage>
</organism>
<dbReference type="AlphaFoldDB" id="A0A8S0PTQ3"/>
<sequence length="148" mass="15263">MSMEEILKNIYSDYDSFVVENNGIGVGDAVVDASDAGGGMRNGCGDGDGNRTMDEVWREIVIGGGSGGAVGEPAMTLKDFFTKAGRVDATMNSVLDVEAVEQFGSVVHMQNGSTGEGYGMRLGNGMVVVGRSGGLSHVDGKMKGTDTA</sequence>
<reference evidence="1 2" key="1">
    <citation type="submission" date="2019-12" db="EMBL/GenBank/DDBJ databases">
        <authorList>
            <person name="Alioto T."/>
            <person name="Alioto T."/>
            <person name="Gomez Garrido J."/>
        </authorList>
    </citation>
    <scope>NUCLEOTIDE SEQUENCE [LARGE SCALE GENOMIC DNA]</scope>
</reference>
<comment type="caution">
    <text evidence="1">The sequence shown here is derived from an EMBL/GenBank/DDBJ whole genome shotgun (WGS) entry which is preliminary data.</text>
</comment>
<proteinExistence type="predicted"/>
<dbReference type="Gramene" id="OE9A118661T1">
    <property type="protein sequence ID" value="OE9A118661C1"/>
    <property type="gene ID" value="OE9A118661"/>
</dbReference>
<accession>A0A8S0PTQ3</accession>
<evidence type="ECO:0000313" key="1">
    <source>
        <dbReference type="EMBL" id="CAA2957817.1"/>
    </source>
</evidence>
<dbReference type="Proteomes" id="UP000594638">
    <property type="component" value="Unassembled WGS sequence"/>
</dbReference>
<dbReference type="EMBL" id="CACTIH010000240">
    <property type="protein sequence ID" value="CAA2957817.1"/>
    <property type="molecule type" value="Genomic_DNA"/>
</dbReference>